<proteinExistence type="predicted"/>
<evidence type="ECO:0000313" key="4">
    <source>
        <dbReference type="Proteomes" id="UP000256253"/>
    </source>
</evidence>
<dbReference type="GO" id="GO:0016787">
    <property type="term" value="F:hydrolase activity"/>
    <property type="evidence" value="ECO:0007669"/>
    <property type="project" value="UniProtKB-KW"/>
</dbReference>
<name>A0A3D9UP42_9MICO</name>
<keyword evidence="4" id="KW-1185">Reference proteome</keyword>
<dbReference type="AlphaFoldDB" id="A0A3D9UP42"/>
<reference evidence="3 4" key="1">
    <citation type="submission" date="2018-08" db="EMBL/GenBank/DDBJ databases">
        <title>Sequencing the genomes of 1000 actinobacteria strains.</title>
        <authorList>
            <person name="Klenk H.-P."/>
        </authorList>
    </citation>
    <scope>NUCLEOTIDE SEQUENCE [LARGE SCALE GENOMIC DNA]</scope>
    <source>
        <strain evidence="3 4">DSM 22967</strain>
    </source>
</reference>
<dbReference type="EMBL" id="QTUA01000001">
    <property type="protein sequence ID" value="REF31046.1"/>
    <property type="molecule type" value="Genomic_DNA"/>
</dbReference>
<keyword evidence="3" id="KW-0378">Hydrolase</keyword>
<comment type="caution">
    <text evidence="3">The sequence shown here is derived from an EMBL/GenBank/DDBJ whole genome shotgun (WGS) entry which is preliminary data.</text>
</comment>
<evidence type="ECO:0000256" key="1">
    <source>
        <dbReference type="SAM" id="MobiDB-lite"/>
    </source>
</evidence>
<dbReference type="Pfam" id="PF00753">
    <property type="entry name" value="Lactamase_B"/>
    <property type="match status" value="1"/>
</dbReference>
<organism evidence="3 4">
    <name type="scientific">Calidifontibacter indicus</name>
    <dbReference type="NCBI Taxonomy" id="419650"/>
    <lineage>
        <taxon>Bacteria</taxon>
        <taxon>Bacillati</taxon>
        <taxon>Actinomycetota</taxon>
        <taxon>Actinomycetes</taxon>
        <taxon>Micrococcales</taxon>
        <taxon>Dermacoccaceae</taxon>
        <taxon>Calidifontibacter</taxon>
    </lineage>
</organism>
<dbReference type="InterPro" id="IPR036866">
    <property type="entry name" value="RibonucZ/Hydroxyglut_hydro"/>
</dbReference>
<protein>
    <submittedName>
        <fullName evidence="3">Glyoxylase-like metal-dependent hydrolase (Beta-lactamase superfamily II)</fullName>
    </submittedName>
</protein>
<dbReference type="Proteomes" id="UP000256253">
    <property type="component" value="Unassembled WGS sequence"/>
</dbReference>
<accession>A0A3D9UP42</accession>
<dbReference type="SUPFAM" id="SSF56281">
    <property type="entry name" value="Metallo-hydrolase/oxidoreductase"/>
    <property type="match status" value="1"/>
</dbReference>
<dbReference type="PANTHER" id="PTHR46233:SF1">
    <property type="entry name" value="CONSERVED PROTEIN"/>
    <property type="match status" value="1"/>
</dbReference>
<dbReference type="Gene3D" id="3.60.15.10">
    <property type="entry name" value="Ribonuclease Z/Hydroxyacylglutathione hydrolase-like"/>
    <property type="match status" value="1"/>
</dbReference>
<dbReference type="InterPro" id="IPR051453">
    <property type="entry name" value="MBL_Glyoxalase_II"/>
</dbReference>
<dbReference type="CDD" id="cd06262">
    <property type="entry name" value="metallo-hydrolase-like_MBL-fold"/>
    <property type="match status" value="1"/>
</dbReference>
<dbReference type="SMART" id="SM00849">
    <property type="entry name" value="Lactamase_B"/>
    <property type="match status" value="1"/>
</dbReference>
<dbReference type="PANTHER" id="PTHR46233">
    <property type="entry name" value="HYDROXYACYLGLUTATHIONE HYDROLASE GLOC"/>
    <property type="match status" value="1"/>
</dbReference>
<evidence type="ECO:0000313" key="3">
    <source>
        <dbReference type="EMBL" id="REF31046.1"/>
    </source>
</evidence>
<gene>
    <name evidence="3" type="ORF">DFJ65_2088</name>
</gene>
<evidence type="ECO:0000259" key="2">
    <source>
        <dbReference type="SMART" id="SM00849"/>
    </source>
</evidence>
<feature type="region of interest" description="Disordered" evidence="1">
    <location>
        <begin position="1"/>
        <end position="26"/>
    </location>
</feature>
<dbReference type="InterPro" id="IPR001279">
    <property type="entry name" value="Metallo-B-lactamas"/>
</dbReference>
<sequence length="220" mass="23408">MTTYDGKVQPGGDAQTRDVGNARIHKRSVGSMSNNAYLIESDGQALLIDAAADWPKLQEMVEASGAQVVAIATTHRHHDHVGALAEAVAHLGAPTYAGADDADAIDVPTATLLHDGDTLTVGDLVVTATHLRGHTPGSVALSFRDADGTDHLFSGDSLFPGGVGATNHYDYQSFPQLIADVEERLFGRFDDSTWVYPGHGDDTTIGTERPALPEWHARGW</sequence>
<dbReference type="OrthoDB" id="2971563at2"/>
<dbReference type="RefSeq" id="WP_115922950.1">
    <property type="nucleotide sequence ID" value="NZ_QTUA01000001.1"/>
</dbReference>
<feature type="domain" description="Metallo-beta-lactamase" evidence="2">
    <location>
        <begin position="33"/>
        <end position="199"/>
    </location>
</feature>